<evidence type="ECO:0000256" key="4">
    <source>
        <dbReference type="ARBA" id="ARBA00022989"/>
    </source>
</evidence>
<keyword evidence="3 7" id="KW-0812">Transmembrane</keyword>
<dbReference type="PANTHER" id="PTHR13674">
    <property type="entry name" value="GROWTH AND TRANSFORMATION-DEPENDENT PROTEIN"/>
    <property type="match status" value="1"/>
</dbReference>
<dbReference type="GO" id="GO:0016020">
    <property type="term" value="C:membrane"/>
    <property type="evidence" value="ECO:0007669"/>
    <property type="project" value="UniProtKB-SubCell"/>
</dbReference>
<dbReference type="AlphaFoldDB" id="A0A0C9SBA3"/>
<keyword evidence="5 7" id="KW-0472">Membrane</keyword>
<organism evidence="8">
    <name type="scientific">Amblyomma americanum</name>
    <name type="common">Lone star tick</name>
    <dbReference type="NCBI Taxonomy" id="6943"/>
    <lineage>
        <taxon>Eukaryota</taxon>
        <taxon>Metazoa</taxon>
        <taxon>Ecdysozoa</taxon>
        <taxon>Arthropoda</taxon>
        <taxon>Chelicerata</taxon>
        <taxon>Arachnida</taxon>
        <taxon>Acari</taxon>
        <taxon>Parasitiformes</taxon>
        <taxon>Ixodida</taxon>
        <taxon>Ixodoidea</taxon>
        <taxon>Ixodidae</taxon>
        <taxon>Amblyomminae</taxon>
        <taxon>Amblyomma</taxon>
    </lineage>
</organism>
<evidence type="ECO:0000256" key="5">
    <source>
        <dbReference type="ARBA" id="ARBA00023136"/>
    </source>
</evidence>
<feature type="compositionally biased region" description="Polar residues" evidence="6">
    <location>
        <begin position="132"/>
        <end position="142"/>
    </location>
</feature>
<evidence type="ECO:0000313" key="8">
    <source>
        <dbReference type="EMBL" id="JAG89648.1"/>
    </source>
</evidence>
<keyword evidence="4 7" id="KW-1133">Transmembrane helix</keyword>
<name>A0A0C9SBA3_AMBAM</name>
<evidence type="ECO:0000256" key="1">
    <source>
        <dbReference type="ARBA" id="ARBA00004167"/>
    </source>
</evidence>
<comment type="similarity">
    <text evidence="2">Belongs to the UPF0389 family.</text>
</comment>
<dbReference type="PANTHER" id="PTHR13674:SF5">
    <property type="entry name" value="UPF0389 PROTEIN CG9231"/>
    <property type="match status" value="1"/>
</dbReference>
<proteinExistence type="evidence at transcript level"/>
<dbReference type="EMBL" id="GBZX01003092">
    <property type="protein sequence ID" value="JAG89648.1"/>
    <property type="molecule type" value="mRNA"/>
</dbReference>
<evidence type="ECO:0000256" key="7">
    <source>
        <dbReference type="SAM" id="Phobius"/>
    </source>
</evidence>
<feature type="region of interest" description="Disordered" evidence="6">
    <location>
        <begin position="123"/>
        <end position="142"/>
    </location>
</feature>
<feature type="transmembrane region" description="Helical" evidence="7">
    <location>
        <begin position="92"/>
        <end position="112"/>
    </location>
</feature>
<dbReference type="InterPro" id="IPR009432">
    <property type="entry name" value="DUF1075"/>
</dbReference>
<reference evidence="8" key="1">
    <citation type="journal article" date="2015" name="PLoS ONE">
        <title>An Insight into the Sialome of the Lone Star Tick, Amblyomma americanum, with a Glimpse on Its Time Dependent Gene Expression.</title>
        <authorList>
            <person name="Karim S."/>
            <person name="Ribeiro J.M."/>
        </authorList>
    </citation>
    <scope>NUCLEOTIDE SEQUENCE</scope>
    <source>
        <tissue evidence="8">Salivary gland</tissue>
    </source>
</reference>
<sequence>MAASAVSVQRRATAFLLCVGRRSSRPVTTTFTREPIRRFLSQDSSETSRLTDRRTNAYDKWILAFYKKYPKGQVPDFAPSSVIEKTRNKARIHLNLVIAALTLLGAYIAAAWGRRRHQRGESATKMNLDWHASQNSSQTAGK</sequence>
<evidence type="ECO:0000256" key="6">
    <source>
        <dbReference type="SAM" id="MobiDB-lite"/>
    </source>
</evidence>
<comment type="subcellular location">
    <subcellularLocation>
        <location evidence="1">Membrane</location>
        <topology evidence="1">Single-pass membrane protein</topology>
    </subcellularLocation>
</comment>
<evidence type="ECO:0000256" key="2">
    <source>
        <dbReference type="ARBA" id="ARBA00007363"/>
    </source>
</evidence>
<accession>A0A0C9SBA3</accession>
<protein>
    <submittedName>
        <fullName evidence="8">Putative membrane protein</fullName>
    </submittedName>
</protein>
<dbReference type="Pfam" id="PF06388">
    <property type="entry name" value="DUF1075"/>
    <property type="match status" value="1"/>
</dbReference>
<evidence type="ECO:0000256" key="3">
    <source>
        <dbReference type="ARBA" id="ARBA00022692"/>
    </source>
</evidence>